<gene>
    <name evidence="1" type="ORF">JK364_47190</name>
</gene>
<proteinExistence type="predicted"/>
<evidence type="ECO:0000313" key="2">
    <source>
        <dbReference type="Proteomes" id="UP000621510"/>
    </source>
</evidence>
<organism evidence="1 2">
    <name type="scientific">Streptomyces endocoffeicus</name>
    <dbReference type="NCBI Taxonomy" id="2898945"/>
    <lineage>
        <taxon>Bacteria</taxon>
        <taxon>Bacillati</taxon>
        <taxon>Actinomycetota</taxon>
        <taxon>Actinomycetes</taxon>
        <taxon>Kitasatosporales</taxon>
        <taxon>Streptomycetaceae</taxon>
        <taxon>Streptomyces</taxon>
    </lineage>
</organism>
<protein>
    <submittedName>
        <fullName evidence="1">Uncharacterized protein</fullName>
    </submittedName>
</protein>
<dbReference type="EMBL" id="JAERRG010000038">
    <property type="protein sequence ID" value="MBL1119840.1"/>
    <property type="molecule type" value="Genomic_DNA"/>
</dbReference>
<keyword evidence="2" id="KW-1185">Reference proteome</keyword>
<accession>A0ABS1Q579</accession>
<reference evidence="1 2" key="1">
    <citation type="submission" date="2021-01" db="EMBL/GenBank/DDBJ databases">
        <title>WGS of actinomycetes isolated from Thailand.</title>
        <authorList>
            <person name="Thawai C."/>
        </authorList>
    </citation>
    <scope>NUCLEOTIDE SEQUENCE [LARGE SCALE GENOMIC DNA]</scope>
    <source>
        <strain evidence="1 2">CA3R110</strain>
    </source>
</reference>
<dbReference type="Proteomes" id="UP000621510">
    <property type="component" value="Unassembled WGS sequence"/>
</dbReference>
<name>A0ABS1Q579_9ACTN</name>
<evidence type="ECO:0000313" key="1">
    <source>
        <dbReference type="EMBL" id="MBL1119840.1"/>
    </source>
</evidence>
<comment type="caution">
    <text evidence="1">The sequence shown here is derived from an EMBL/GenBank/DDBJ whole genome shotgun (WGS) entry which is preliminary data.</text>
</comment>
<sequence length="52" mass="5571">MSKLARPFGVKRVQPGGYSFSVKAETLPDGPVYFPAERLACTPLGIDCASLE</sequence>